<evidence type="ECO:0000313" key="3">
    <source>
        <dbReference type="RefSeq" id="XP_022244739.1"/>
    </source>
</evidence>
<organism evidence="2 3">
    <name type="scientific">Limulus polyphemus</name>
    <name type="common">Atlantic horseshoe crab</name>
    <dbReference type="NCBI Taxonomy" id="6850"/>
    <lineage>
        <taxon>Eukaryota</taxon>
        <taxon>Metazoa</taxon>
        <taxon>Ecdysozoa</taxon>
        <taxon>Arthropoda</taxon>
        <taxon>Chelicerata</taxon>
        <taxon>Merostomata</taxon>
        <taxon>Xiphosura</taxon>
        <taxon>Limulidae</taxon>
        <taxon>Limulus</taxon>
    </lineage>
</organism>
<reference evidence="3" key="1">
    <citation type="submission" date="2025-08" db="UniProtKB">
        <authorList>
            <consortium name="RefSeq"/>
        </authorList>
    </citation>
    <scope>IDENTIFICATION</scope>
    <source>
        <tissue evidence="3">Muscle</tissue>
    </source>
</reference>
<gene>
    <name evidence="3" type="primary">LOC111086393</name>
</gene>
<evidence type="ECO:0000256" key="1">
    <source>
        <dbReference type="SAM" id="SignalP"/>
    </source>
</evidence>
<dbReference type="Proteomes" id="UP000694941">
    <property type="component" value="Unplaced"/>
</dbReference>
<keyword evidence="2" id="KW-1185">Reference proteome</keyword>
<sequence length="100" mass="11553">MMKYVVFAMLLAVASAQILADLSYHSTLWPATTSQVVTHTYRLGTPLYIRRYIRVPYTLTPVLKVPQWANYGYYYYHPLSGLRRSVVLGLEAQPKEIKLE</sequence>
<proteinExistence type="predicted"/>
<feature type="signal peptide" evidence="1">
    <location>
        <begin position="1"/>
        <end position="16"/>
    </location>
</feature>
<feature type="chain" id="PRO_5045396032" evidence="1">
    <location>
        <begin position="17"/>
        <end position="100"/>
    </location>
</feature>
<keyword evidence="1" id="KW-0732">Signal</keyword>
<accession>A0ABM1SM83</accession>
<protein>
    <submittedName>
        <fullName evidence="3">Uncharacterized protein LOC111086393</fullName>
    </submittedName>
</protein>
<evidence type="ECO:0000313" key="2">
    <source>
        <dbReference type="Proteomes" id="UP000694941"/>
    </source>
</evidence>
<dbReference type="GeneID" id="111086393"/>
<name>A0ABM1SM83_LIMPO</name>
<dbReference type="RefSeq" id="XP_022244739.1">
    <property type="nucleotide sequence ID" value="XM_022389031.1"/>
</dbReference>